<reference evidence="1 2" key="1">
    <citation type="submission" date="2024-10" db="EMBL/GenBank/DDBJ databases">
        <title>The Natural Products Discovery Center: Release of the First 8490 Sequenced Strains for Exploring Actinobacteria Biosynthetic Diversity.</title>
        <authorList>
            <person name="Kalkreuter E."/>
            <person name="Kautsar S.A."/>
            <person name="Yang D."/>
            <person name="Bader C.D."/>
            <person name="Teijaro C.N."/>
            <person name="Fluegel L."/>
            <person name="Davis C.M."/>
            <person name="Simpson J.R."/>
            <person name="Lauterbach L."/>
            <person name="Steele A.D."/>
            <person name="Gui C."/>
            <person name="Meng S."/>
            <person name="Li G."/>
            <person name="Viehrig K."/>
            <person name="Ye F."/>
            <person name="Su P."/>
            <person name="Kiefer A.F."/>
            <person name="Nichols A."/>
            <person name="Cepeda A.J."/>
            <person name="Yan W."/>
            <person name="Fan B."/>
            <person name="Jiang Y."/>
            <person name="Adhikari A."/>
            <person name="Zheng C.-J."/>
            <person name="Schuster L."/>
            <person name="Cowan T.M."/>
            <person name="Smanski M.J."/>
            <person name="Chevrette M.G."/>
            <person name="De Carvalho L.P.S."/>
            <person name="Shen B."/>
        </authorList>
    </citation>
    <scope>NUCLEOTIDE SEQUENCE [LARGE SCALE GENOMIC DNA]</scope>
    <source>
        <strain evidence="1 2">NPDC087220</strain>
    </source>
</reference>
<dbReference type="EMBL" id="JBIUYY010000002">
    <property type="protein sequence ID" value="MFJ2820815.1"/>
    <property type="molecule type" value="Genomic_DNA"/>
</dbReference>
<evidence type="ECO:0000313" key="2">
    <source>
        <dbReference type="Proteomes" id="UP001617351"/>
    </source>
</evidence>
<keyword evidence="2" id="KW-1185">Reference proteome</keyword>
<proteinExistence type="predicted"/>
<comment type="caution">
    <text evidence="1">The sequence shown here is derived from an EMBL/GenBank/DDBJ whole genome shotgun (WGS) entry which is preliminary data.</text>
</comment>
<sequence length="212" mass="23147">MTAVLVCTVLLAACGSGDADEKAAGVCETPTASNEAVLLREILQTEAFTTKTRKSTDEVVRKLKRDLRSLPPQQDTYHHLVCTFYTASETRYAGANFSYSWMPRTAPRKPLIGDDVAYDVNGVHVVASASFARLLVPCAMPGDLAEQSQKAELFVDGFFDFRGFQPDWSQAGKDKRAALTYLVTRHITDALGCENKPLEQPPAVKPLPAPTP</sequence>
<accession>A0ABW8EC48</accession>
<organism evidence="1 2">
    <name type="scientific">Streptomyces toxytricini</name>
    <name type="common">Actinomyces toxytricini</name>
    <dbReference type="NCBI Taxonomy" id="67369"/>
    <lineage>
        <taxon>Bacteria</taxon>
        <taxon>Bacillati</taxon>
        <taxon>Actinomycetota</taxon>
        <taxon>Actinomycetes</taxon>
        <taxon>Kitasatosporales</taxon>
        <taxon>Streptomycetaceae</taxon>
        <taxon>Streptomyces</taxon>
    </lineage>
</organism>
<protein>
    <recommendedName>
        <fullName evidence="3">Lipoprotein</fullName>
    </recommendedName>
</protein>
<evidence type="ECO:0000313" key="1">
    <source>
        <dbReference type="EMBL" id="MFJ2820815.1"/>
    </source>
</evidence>
<evidence type="ECO:0008006" key="3">
    <source>
        <dbReference type="Google" id="ProtNLM"/>
    </source>
</evidence>
<gene>
    <name evidence="1" type="ORF">ACIO7M_06835</name>
</gene>
<dbReference type="RefSeq" id="WP_402378349.1">
    <property type="nucleotide sequence ID" value="NZ_JBIUYY010000002.1"/>
</dbReference>
<name>A0ABW8EC48_STRT5</name>
<dbReference type="Proteomes" id="UP001617351">
    <property type="component" value="Unassembled WGS sequence"/>
</dbReference>